<comment type="catalytic activity">
    <reaction evidence="10">
        <text>holo-[cytochrome c] = apo-[cytochrome c] + heme b</text>
        <dbReference type="Rhea" id="RHEA:22648"/>
        <dbReference type="Rhea" id="RHEA-COMP:10725"/>
        <dbReference type="Rhea" id="RHEA-COMP:10726"/>
        <dbReference type="ChEBI" id="CHEBI:29950"/>
        <dbReference type="ChEBI" id="CHEBI:60344"/>
        <dbReference type="ChEBI" id="CHEBI:83739"/>
        <dbReference type="EC" id="4.4.1.17"/>
    </reaction>
</comment>
<keyword evidence="9 10" id="KW-0456">Lyase</keyword>
<dbReference type="Pfam" id="PF01265">
    <property type="entry name" value="Cyto_heme_lyase"/>
    <property type="match status" value="1"/>
</dbReference>
<dbReference type="InterPro" id="IPR000511">
    <property type="entry name" value="Holocyt_c/c1_synthase"/>
</dbReference>
<keyword evidence="5 10" id="KW-0999">Mitochondrion inner membrane</keyword>
<protein>
    <recommendedName>
        <fullName evidence="10">Holocytochrome c-type synthase</fullName>
        <ecNumber evidence="10">4.4.1.17</ecNumber>
    </recommendedName>
</protein>
<keyword evidence="7 10" id="KW-0496">Mitochondrion</keyword>
<keyword evidence="6 10" id="KW-0408">Iron</keyword>
<gene>
    <name evidence="13" type="primary">20352901</name>
    <name evidence="12" type="ORF">GGTG_12443</name>
</gene>
<reference evidence="13" key="5">
    <citation type="submission" date="2018-04" db="UniProtKB">
        <authorList>
            <consortium name="EnsemblFungi"/>
        </authorList>
    </citation>
    <scope>IDENTIFICATION</scope>
    <source>
        <strain evidence="13">R3-111a-1</strain>
    </source>
</reference>
<feature type="compositionally biased region" description="Low complexity" evidence="11">
    <location>
        <begin position="126"/>
        <end position="136"/>
    </location>
</feature>
<feature type="region of interest" description="Disordered" evidence="11">
    <location>
        <begin position="1"/>
        <end position="164"/>
    </location>
</feature>
<dbReference type="PANTHER" id="PTHR12743">
    <property type="entry name" value="CYTOCHROME C1 HEME LYASE"/>
    <property type="match status" value="1"/>
</dbReference>
<organism evidence="12">
    <name type="scientific">Gaeumannomyces tritici (strain R3-111a-1)</name>
    <name type="common">Wheat and barley take-all root rot fungus</name>
    <name type="synonym">Gaeumannomyces graminis var. tritici</name>
    <dbReference type="NCBI Taxonomy" id="644352"/>
    <lineage>
        <taxon>Eukaryota</taxon>
        <taxon>Fungi</taxon>
        <taxon>Dikarya</taxon>
        <taxon>Ascomycota</taxon>
        <taxon>Pezizomycotina</taxon>
        <taxon>Sordariomycetes</taxon>
        <taxon>Sordariomycetidae</taxon>
        <taxon>Magnaporthales</taxon>
        <taxon>Magnaporthaceae</taxon>
        <taxon>Gaeumannomyces</taxon>
    </lineage>
</organism>
<evidence type="ECO:0000256" key="5">
    <source>
        <dbReference type="ARBA" id="ARBA00022792"/>
    </source>
</evidence>
<reference evidence="12" key="2">
    <citation type="submission" date="2010-07" db="EMBL/GenBank/DDBJ databases">
        <authorList>
            <consortium name="The Broad Institute Genome Sequencing Platform"/>
            <consortium name="Broad Institute Genome Sequencing Center for Infectious Disease"/>
            <person name="Ma L.-J."/>
            <person name="Dead R."/>
            <person name="Young S."/>
            <person name="Zeng Q."/>
            <person name="Koehrsen M."/>
            <person name="Alvarado L."/>
            <person name="Berlin A."/>
            <person name="Chapman S.B."/>
            <person name="Chen Z."/>
            <person name="Freedman E."/>
            <person name="Gellesch M."/>
            <person name="Goldberg J."/>
            <person name="Griggs A."/>
            <person name="Gujja S."/>
            <person name="Heilman E.R."/>
            <person name="Heiman D."/>
            <person name="Hepburn T."/>
            <person name="Howarth C."/>
            <person name="Jen D."/>
            <person name="Larson L."/>
            <person name="Mehta T."/>
            <person name="Neiman D."/>
            <person name="Pearson M."/>
            <person name="Roberts A."/>
            <person name="Saif S."/>
            <person name="Shea T."/>
            <person name="Shenoy N."/>
            <person name="Sisk P."/>
            <person name="Stolte C."/>
            <person name="Sykes S."/>
            <person name="Walk T."/>
            <person name="White J."/>
            <person name="Yandava C."/>
            <person name="Haas B."/>
            <person name="Nusbaum C."/>
            <person name="Birren B."/>
        </authorList>
    </citation>
    <scope>NUCLEOTIDE SEQUENCE</scope>
    <source>
        <strain evidence="12">R3-111a-1</strain>
    </source>
</reference>
<dbReference type="RefSeq" id="XP_009228604.1">
    <property type="nucleotide sequence ID" value="XM_009230340.1"/>
</dbReference>
<keyword evidence="4 10" id="KW-0479">Metal-binding</keyword>
<reference evidence="13" key="4">
    <citation type="journal article" date="2015" name="G3 (Bethesda)">
        <title>Genome sequences of three phytopathogenic species of the Magnaporthaceae family of fungi.</title>
        <authorList>
            <person name="Okagaki L.H."/>
            <person name="Nunes C.C."/>
            <person name="Sailsbery J."/>
            <person name="Clay B."/>
            <person name="Brown D."/>
            <person name="John T."/>
            <person name="Oh Y."/>
            <person name="Young N."/>
            <person name="Fitzgerald M."/>
            <person name="Haas B.J."/>
            <person name="Zeng Q."/>
            <person name="Young S."/>
            <person name="Adiconis X."/>
            <person name="Fan L."/>
            <person name="Levin J.Z."/>
            <person name="Mitchell T.K."/>
            <person name="Okubara P.A."/>
            <person name="Farman M.L."/>
            <person name="Kohn L.M."/>
            <person name="Birren B."/>
            <person name="Ma L.-J."/>
            <person name="Dean R.A."/>
        </authorList>
    </citation>
    <scope>NUCLEOTIDE SEQUENCE</scope>
    <source>
        <strain evidence="13">R3-111a-1</strain>
    </source>
</reference>
<keyword evidence="14" id="KW-1185">Reference proteome</keyword>
<feature type="compositionally biased region" description="Low complexity" evidence="11">
    <location>
        <begin position="95"/>
        <end position="105"/>
    </location>
</feature>
<dbReference type="EnsemblFungi" id="EJT70270">
    <property type="protein sequence ID" value="EJT70270"/>
    <property type="gene ID" value="GGTG_12443"/>
</dbReference>
<sequence>MAAGDDTGAAAACPVDHRPRDACPVDHSSSSSSSSNNNKPPEACPVDHKSREVWLSQARAAAAAAPSPTARPPPSNAPAPAPSWNPLTWRVPFLSTSSPAQSATRPPTPPPPPPSTRSGHLDEARVVSSIPRAVPSSPSPSPSPAAAAIPSNHENETGADAATGNWVYPSEKMFFEALRRKGSAGGPDGARAADMRTVVPIHNAVNERAWREIKAWEAPYCGGGSGVAAGAACPGGPRLESFSGLAAKMSPRARINTWLGYTAPFDRHDWVVDRCGVRVEYVIDFYAGRPGGPAGAAVPQKLNFYLDVRPKLNTWEGVKMRALRALGIV</sequence>
<dbReference type="PANTHER" id="PTHR12743:SF0">
    <property type="entry name" value="HOLOCYTOCHROME C-TYPE SYNTHASE"/>
    <property type="match status" value="1"/>
</dbReference>
<comment type="similarity">
    <text evidence="2 10">Belongs to the cytochrome c-type heme lyase family.</text>
</comment>
<name>J3PG17_GAET3</name>
<feature type="compositionally biased region" description="Pro residues" evidence="11">
    <location>
        <begin position="106"/>
        <end position="115"/>
    </location>
</feature>
<evidence type="ECO:0000313" key="14">
    <source>
        <dbReference type="Proteomes" id="UP000006039"/>
    </source>
</evidence>
<dbReference type="PROSITE" id="PS00822">
    <property type="entry name" value="CYTO_HEME_LYASE_2"/>
    <property type="match status" value="1"/>
</dbReference>
<keyword evidence="8 10" id="KW-0472">Membrane</keyword>
<accession>J3PG17</accession>
<dbReference type="EMBL" id="GL385402">
    <property type="protein sequence ID" value="EJT70270.1"/>
    <property type="molecule type" value="Genomic_DNA"/>
</dbReference>
<dbReference type="OrthoDB" id="4243at2759"/>
<evidence type="ECO:0000256" key="10">
    <source>
        <dbReference type="RuleBase" id="RU363130"/>
    </source>
</evidence>
<dbReference type="PROSITE" id="PS00821">
    <property type="entry name" value="CYTO_HEME_LYASE_1"/>
    <property type="match status" value="1"/>
</dbReference>
<dbReference type="GO" id="GO:0004408">
    <property type="term" value="F:holocytochrome-c synthase activity"/>
    <property type="evidence" value="ECO:0007669"/>
    <property type="project" value="UniProtKB-EC"/>
</dbReference>
<dbReference type="HOGENOM" id="CLU_048602_1_2_1"/>
<evidence type="ECO:0000256" key="7">
    <source>
        <dbReference type="ARBA" id="ARBA00023128"/>
    </source>
</evidence>
<dbReference type="STRING" id="644352.J3PG17"/>
<dbReference type="GeneID" id="20352901"/>
<dbReference type="EC" id="4.4.1.17" evidence="10"/>
<dbReference type="eggNOG" id="KOG3996">
    <property type="taxonomic scope" value="Eukaryota"/>
</dbReference>
<evidence type="ECO:0000256" key="9">
    <source>
        <dbReference type="ARBA" id="ARBA00023239"/>
    </source>
</evidence>
<evidence type="ECO:0000256" key="11">
    <source>
        <dbReference type="SAM" id="MobiDB-lite"/>
    </source>
</evidence>
<dbReference type="GO" id="GO:0046872">
    <property type="term" value="F:metal ion binding"/>
    <property type="evidence" value="ECO:0007669"/>
    <property type="project" value="UniProtKB-KW"/>
</dbReference>
<keyword evidence="3 10" id="KW-0349">Heme</keyword>
<evidence type="ECO:0000256" key="8">
    <source>
        <dbReference type="ARBA" id="ARBA00023136"/>
    </source>
</evidence>
<feature type="compositionally biased region" description="Low complexity" evidence="11">
    <location>
        <begin position="28"/>
        <end position="38"/>
    </location>
</feature>
<feature type="compositionally biased region" description="Basic and acidic residues" evidence="11">
    <location>
        <begin position="15"/>
        <end position="24"/>
    </location>
</feature>
<reference evidence="14" key="1">
    <citation type="submission" date="2010-07" db="EMBL/GenBank/DDBJ databases">
        <title>The genome sequence of Gaeumannomyces graminis var. tritici strain R3-111a-1.</title>
        <authorList>
            <consortium name="The Broad Institute Genome Sequencing Platform"/>
            <person name="Ma L.-J."/>
            <person name="Dead R."/>
            <person name="Young S."/>
            <person name="Zeng Q."/>
            <person name="Koehrsen M."/>
            <person name="Alvarado L."/>
            <person name="Berlin A."/>
            <person name="Chapman S.B."/>
            <person name="Chen Z."/>
            <person name="Freedman E."/>
            <person name="Gellesch M."/>
            <person name="Goldberg J."/>
            <person name="Griggs A."/>
            <person name="Gujja S."/>
            <person name="Heilman E.R."/>
            <person name="Heiman D."/>
            <person name="Hepburn T."/>
            <person name="Howarth C."/>
            <person name="Jen D."/>
            <person name="Larson L."/>
            <person name="Mehta T."/>
            <person name="Neiman D."/>
            <person name="Pearson M."/>
            <person name="Roberts A."/>
            <person name="Saif S."/>
            <person name="Shea T."/>
            <person name="Shenoy N."/>
            <person name="Sisk P."/>
            <person name="Stolte C."/>
            <person name="Sykes S."/>
            <person name="Walk T."/>
            <person name="White J."/>
            <person name="Yandava C."/>
            <person name="Haas B."/>
            <person name="Nusbaum C."/>
            <person name="Birren B."/>
        </authorList>
    </citation>
    <scope>NUCLEOTIDE SEQUENCE [LARGE SCALE GENOMIC DNA]</scope>
    <source>
        <strain evidence="14">R3-111a-1</strain>
    </source>
</reference>
<evidence type="ECO:0000313" key="12">
    <source>
        <dbReference type="EMBL" id="EJT70270.1"/>
    </source>
</evidence>
<evidence type="ECO:0000256" key="3">
    <source>
        <dbReference type="ARBA" id="ARBA00022617"/>
    </source>
</evidence>
<feature type="compositionally biased region" description="Low complexity" evidence="11">
    <location>
        <begin position="58"/>
        <end position="68"/>
    </location>
</feature>
<evidence type="ECO:0000256" key="6">
    <source>
        <dbReference type="ARBA" id="ARBA00023004"/>
    </source>
</evidence>
<evidence type="ECO:0000256" key="2">
    <source>
        <dbReference type="ARBA" id="ARBA00007255"/>
    </source>
</evidence>
<evidence type="ECO:0000256" key="1">
    <source>
        <dbReference type="ARBA" id="ARBA00004273"/>
    </source>
</evidence>
<proteinExistence type="inferred from homology"/>
<feature type="compositionally biased region" description="Pro residues" evidence="11">
    <location>
        <begin position="69"/>
        <end position="83"/>
    </location>
</feature>
<dbReference type="AlphaFoldDB" id="J3PG17"/>
<dbReference type="Proteomes" id="UP000006039">
    <property type="component" value="Unassembled WGS sequence"/>
</dbReference>
<comment type="function">
    <text evidence="10">Lyase that catalyzes the covalent linking of the heme group to the cytochrome C apoprotein to produce the mature functional cytochrome.</text>
</comment>
<dbReference type="VEuPathDB" id="FungiDB:GGTG_12443"/>
<comment type="subcellular location">
    <subcellularLocation>
        <location evidence="1 10">Mitochondrion inner membrane</location>
    </subcellularLocation>
</comment>
<evidence type="ECO:0000256" key="4">
    <source>
        <dbReference type="ARBA" id="ARBA00022723"/>
    </source>
</evidence>
<evidence type="ECO:0000313" key="13">
    <source>
        <dbReference type="EnsemblFungi" id="EJT70270"/>
    </source>
</evidence>
<feature type="compositionally biased region" description="Low complexity" evidence="11">
    <location>
        <begin position="1"/>
        <end position="12"/>
    </location>
</feature>
<dbReference type="GO" id="GO:0005743">
    <property type="term" value="C:mitochondrial inner membrane"/>
    <property type="evidence" value="ECO:0007669"/>
    <property type="project" value="UniProtKB-SubCell"/>
</dbReference>
<reference evidence="12" key="3">
    <citation type="submission" date="2010-09" db="EMBL/GenBank/DDBJ databases">
        <title>Annotation of Gaeumannomyces graminis var. tritici R3-111a-1.</title>
        <authorList>
            <consortium name="The Broad Institute Genome Sequencing Platform"/>
            <person name="Ma L.-J."/>
            <person name="Dead R."/>
            <person name="Young S.K."/>
            <person name="Zeng Q."/>
            <person name="Gargeya S."/>
            <person name="Fitzgerald M."/>
            <person name="Haas B."/>
            <person name="Abouelleil A."/>
            <person name="Alvarado L."/>
            <person name="Arachchi H.M."/>
            <person name="Berlin A."/>
            <person name="Brown A."/>
            <person name="Chapman S.B."/>
            <person name="Chen Z."/>
            <person name="Dunbar C."/>
            <person name="Freedman E."/>
            <person name="Gearin G."/>
            <person name="Gellesch M."/>
            <person name="Goldberg J."/>
            <person name="Griggs A."/>
            <person name="Gujja S."/>
            <person name="Heiman D."/>
            <person name="Howarth C."/>
            <person name="Larson L."/>
            <person name="Lui A."/>
            <person name="MacDonald P.J.P."/>
            <person name="Mehta T."/>
            <person name="Montmayeur A."/>
            <person name="Murphy C."/>
            <person name="Neiman D."/>
            <person name="Pearson M."/>
            <person name="Priest M."/>
            <person name="Roberts A."/>
            <person name="Saif S."/>
            <person name="Shea T."/>
            <person name="Shenoy N."/>
            <person name="Sisk P."/>
            <person name="Stolte C."/>
            <person name="Sykes S."/>
            <person name="Yandava C."/>
            <person name="Wortman J."/>
            <person name="Nusbaum C."/>
            <person name="Birren B."/>
        </authorList>
    </citation>
    <scope>NUCLEOTIDE SEQUENCE</scope>
    <source>
        <strain evidence="12">R3-111a-1</strain>
    </source>
</reference>